<dbReference type="GO" id="GO:0003677">
    <property type="term" value="F:DNA binding"/>
    <property type="evidence" value="ECO:0007669"/>
    <property type="project" value="UniProtKB-UniRule"/>
</dbReference>
<dbReference type="PANTHER" id="PTHR10133:SF27">
    <property type="entry name" value="DNA POLYMERASE NU"/>
    <property type="match status" value="1"/>
</dbReference>
<dbReference type="SMART" id="SM00474">
    <property type="entry name" value="35EXOc"/>
    <property type="match status" value="1"/>
</dbReference>
<keyword evidence="7 17" id="KW-0235">DNA replication</keyword>
<keyword evidence="8" id="KW-0540">Nuclease</keyword>
<proteinExistence type="inferred from homology"/>
<evidence type="ECO:0000259" key="20">
    <source>
        <dbReference type="SMART" id="SM00482"/>
    </source>
</evidence>
<keyword evidence="5 17" id="KW-0808">Transferase</keyword>
<evidence type="ECO:0000256" key="2">
    <source>
        <dbReference type="ARBA" id="ARBA00011541"/>
    </source>
</evidence>
<keyword evidence="10" id="KW-0378">Hydrolase</keyword>
<dbReference type="InterPro" id="IPR002298">
    <property type="entry name" value="DNA_polymerase_A"/>
</dbReference>
<evidence type="ECO:0000256" key="14">
    <source>
        <dbReference type="ARBA" id="ARBA00023204"/>
    </source>
</evidence>
<comment type="catalytic activity">
    <reaction evidence="15 17">
        <text>DNA(n) + a 2'-deoxyribonucleoside 5'-triphosphate = DNA(n+1) + diphosphate</text>
        <dbReference type="Rhea" id="RHEA:22508"/>
        <dbReference type="Rhea" id="RHEA-COMP:17339"/>
        <dbReference type="Rhea" id="RHEA-COMP:17340"/>
        <dbReference type="ChEBI" id="CHEBI:33019"/>
        <dbReference type="ChEBI" id="CHEBI:61560"/>
        <dbReference type="ChEBI" id="CHEBI:173112"/>
        <dbReference type="EC" id="2.7.7.7"/>
    </reaction>
</comment>
<dbReference type="GO" id="GO:0006302">
    <property type="term" value="P:double-strand break repair"/>
    <property type="evidence" value="ECO:0007669"/>
    <property type="project" value="TreeGrafter"/>
</dbReference>
<evidence type="ECO:0000256" key="15">
    <source>
        <dbReference type="ARBA" id="ARBA00049244"/>
    </source>
</evidence>
<feature type="domain" description="5'-3' exonuclease" evidence="19">
    <location>
        <begin position="12"/>
        <end position="274"/>
    </location>
</feature>
<dbReference type="AlphaFoldDB" id="A0A0R1W0Z6"/>
<dbReference type="FunFam" id="3.40.50.1010:FF:000001">
    <property type="entry name" value="DNA polymerase I"/>
    <property type="match status" value="1"/>
</dbReference>
<dbReference type="NCBIfam" id="NF004397">
    <property type="entry name" value="PRK05755.1"/>
    <property type="match status" value="1"/>
</dbReference>
<keyword evidence="22" id="KW-1185">Reference proteome</keyword>
<feature type="domain" description="DNA-directed DNA polymerase family A palm" evidence="20">
    <location>
        <begin position="653"/>
        <end position="861"/>
    </location>
</feature>
<evidence type="ECO:0000256" key="3">
    <source>
        <dbReference type="ARBA" id="ARBA00012417"/>
    </source>
</evidence>
<dbReference type="SMART" id="SM00482">
    <property type="entry name" value="POLAc"/>
    <property type="match status" value="1"/>
</dbReference>
<dbReference type="EC" id="2.7.7.7" evidence="3 16"/>
<protein>
    <recommendedName>
        <fullName evidence="4 16">DNA polymerase I</fullName>
        <ecNumber evidence="3 16">2.7.7.7</ecNumber>
    </recommendedName>
</protein>
<dbReference type="SUPFAM" id="SSF88723">
    <property type="entry name" value="PIN domain-like"/>
    <property type="match status" value="1"/>
</dbReference>
<dbReference type="InterPro" id="IPR018320">
    <property type="entry name" value="DNA_polymerase_1"/>
</dbReference>
<dbReference type="InterPro" id="IPR029060">
    <property type="entry name" value="PIN-like_dom_sf"/>
</dbReference>
<dbReference type="InterPro" id="IPR002562">
    <property type="entry name" value="3'-5'_exonuclease_dom"/>
</dbReference>
<accession>A0A0R1W0Z6</accession>
<dbReference type="STRING" id="1423735.FC15_GL001049"/>
<dbReference type="PRINTS" id="PR00868">
    <property type="entry name" value="DNAPOLI"/>
</dbReference>
<keyword evidence="13 17" id="KW-0238">DNA-binding</keyword>
<evidence type="ECO:0000256" key="9">
    <source>
        <dbReference type="ARBA" id="ARBA00022763"/>
    </source>
</evidence>
<dbReference type="Pfam" id="PF02739">
    <property type="entry name" value="5_3_exonuc_N"/>
    <property type="match status" value="1"/>
</dbReference>
<evidence type="ECO:0000259" key="18">
    <source>
        <dbReference type="SMART" id="SM00474"/>
    </source>
</evidence>
<dbReference type="Pfam" id="PF01367">
    <property type="entry name" value="5_3_exonuc"/>
    <property type="match status" value="1"/>
</dbReference>
<feature type="domain" description="3'-5' exonuclease" evidence="18">
    <location>
        <begin position="314"/>
        <end position="487"/>
    </location>
</feature>
<dbReference type="CDD" id="cd08637">
    <property type="entry name" value="DNA_pol_A_pol_I_C"/>
    <property type="match status" value="1"/>
</dbReference>
<evidence type="ECO:0000313" key="21">
    <source>
        <dbReference type="EMBL" id="KRM11282.1"/>
    </source>
</evidence>
<evidence type="ECO:0000256" key="11">
    <source>
        <dbReference type="ARBA" id="ARBA00022839"/>
    </source>
</evidence>
<keyword evidence="14 17" id="KW-0234">DNA repair</keyword>
<dbReference type="CDD" id="cd09859">
    <property type="entry name" value="PIN_53EXO"/>
    <property type="match status" value="1"/>
</dbReference>
<dbReference type="FunFam" id="1.20.1060.10:FF:000001">
    <property type="entry name" value="DNA polymerase I"/>
    <property type="match status" value="1"/>
</dbReference>
<evidence type="ECO:0000259" key="19">
    <source>
        <dbReference type="SMART" id="SM00475"/>
    </source>
</evidence>
<dbReference type="CDD" id="cd06140">
    <property type="entry name" value="DNA_polA_I_Bacillus_like_exo"/>
    <property type="match status" value="1"/>
</dbReference>
<evidence type="ECO:0000256" key="10">
    <source>
        <dbReference type="ARBA" id="ARBA00022801"/>
    </source>
</evidence>
<dbReference type="Pfam" id="PF00476">
    <property type="entry name" value="DNA_pol_A"/>
    <property type="match status" value="1"/>
</dbReference>
<evidence type="ECO:0000256" key="8">
    <source>
        <dbReference type="ARBA" id="ARBA00022722"/>
    </source>
</evidence>
<comment type="caution">
    <text evidence="21">The sequence shown here is derived from an EMBL/GenBank/DDBJ whole genome shotgun (WGS) entry which is preliminary data.</text>
</comment>
<dbReference type="FunFam" id="1.10.150.20:FF:000002">
    <property type="entry name" value="DNA polymerase I"/>
    <property type="match status" value="1"/>
</dbReference>
<comment type="similarity">
    <text evidence="1 17">Belongs to the DNA polymerase type-A family.</text>
</comment>
<evidence type="ECO:0000256" key="6">
    <source>
        <dbReference type="ARBA" id="ARBA00022695"/>
    </source>
</evidence>
<dbReference type="SMART" id="SM00279">
    <property type="entry name" value="HhH2"/>
    <property type="match status" value="1"/>
</dbReference>
<dbReference type="InterPro" id="IPR043502">
    <property type="entry name" value="DNA/RNA_pol_sf"/>
</dbReference>
<dbReference type="PATRIC" id="fig|1423735.3.peg.1091"/>
<dbReference type="InterPro" id="IPR008918">
    <property type="entry name" value="HhH2"/>
</dbReference>
<reference evidence="21 22" key="1">
    <citation type="journal article" date="2015" name="Genome Announc.">
        <title>Expanding the biotechnology potential of lactobacilli through comparative genomics of 213 strains and associated genera.</title>
        <authorList>
            <person name="Sun Z."/>
            <person name="Harris H.M."/>
            <person name="McCann A."/>
            <person name="Guo C."/>
            <person name="Argimon S."/>
            <person name="Zhang W."/>
            <person name="Yang X."/>
            <person name="Jeffery I.B."/>
            <person name="Cooney J.C."/>
            <person name="Kagawa T.F."/>
            <person name="Liu W."/>
            <person name="Song Y."/>
            <person name="Salvetti E."/>
            <person name="Wrobel A."/>
            <person name="Rasinkangas P."/>
            <person name="Parkhill J."/>
            <person name="Rea M.C."/>
            <person name="O'Sullivan O."/>
            <person name="Ritari J."/>
            <person name="Douillard F.P."/>
            <person name="Paul Ross R."/>
            <person name="Yang R."/>
            <person name="Briner A.E."/>
            <person name="Felis G.E."/>
            <person name="de Vos W.M."/>
            <person name="Barrangou R."/>
            <person name="Klaenhammer T.R."/>
            <person name="Caufield P.W."/>
            <person name="Cui Y."/>
            <person name="Zhang H."/>
            <person name="O'Toole P.W."/>
        </authorList>
    </citation>
    <scope>NUCLEOTIDE SEQUENCE [LARGE SCALE GENOMIC DNA]</scope>
    <source>
        <strain evidence="21 22">DSM 17758</strain>
    </source>
</reference>
<dbReference type="GO" id="GO:0008408">
    <property type="term" value="F:3'-5' exonuclease activity"/>
    <property type="evidence" value="ECO:0007669"/>
    <property type="project" value="InterPro"/>
</dbReference>
<evidence type="ECO:0000256" key="5">
    <source>
        <dbReference type="ARBA" id="ARBA00022679"/>
    </source>
</evidence>
<dbReference type="GO" id="GO:0006261">
    <property type="term" value="P:DNA-templated DNA replication"/>
    <property type="evidence" value="ECO:0007669"/>
    <property type="project" value="UniProtKB-UniRule"/>
</dbReference>
<comment type="subunit">
    <text evidence="2 17">Single-chain monomer with multiple functions.</text>
</comment>
<dbReference type="Gene3D" id="1.20.1060.10">
    <property type="entry name" value="Taq DNA Polymerase, Chain T, domain 4"/>
    <property type="match status" value="1"/>
</dbReference>
<name>A0A0R1W0Z6_9LACO</name>
<evidence type="ECO:0000313" key="22">
    <source>
        <dbReference type="Proteomes" id="UP000051315"/>
    </source>
</evidence>
<dbReference type="InterPro" id="IPR054690">
    <property type="entry name" value="DNA_polI_exonuclease"/>
</dbReference>
<dbReference type="Gene3D" id="1.10.150.20">
    <property type="entry name" value="5' to 3' exonuclease, C-terminal subdomain"/>
    <property type="match status" value="2"/>
</dbReference>
<dbReference type="InterPro" id="IPR012337">
    <property type="entry name" value="RNaseH-like_sf"/>
</dbReference>
<keyword evidence="12 17" id="KW-0239">DNA-directed DNA polymerase</keyword>
<dbReference type="SUPFAM" id="SSF56672">
    <property type="entry name" value="DNA/RNA polymerases"/>
    <property type="match status" value="1"/>
</dbReference>
<sequence length="898" mass="101181">MEAVMAQTEQNQKLLLLDGNSLAFRAFFALHNSLDCFTNQEGLHTNALYTFSNMLDNLLESEQPTHMLVAFDAGKTTFRTKLFTEYKGTRSKTPAELSEQMPYFGELLDAYGIAHYQLADYEADDIIGTLAAEMAGQMPVVVVTGDRDLTQLTSENTTVKVTVKGVNDLEIYTPEHLQEKLGITPTQVIDLKGLMGDNSDNYPGVTKVGEKTALKLIGEYGSIEALYEHVDKMKKSKLKENLINDRDQAFLSKELATINVRAPLTISIADTKRKDPDQEALVKFYQQMNFKSKLAKLPQFKDAGEETTVESWPSIPCLELTQTNLATALSSTQASRSFVIDILGDNYHLETPIGFAFGTDEQWYYSDDLGLLAAPELKHWLEDPKQEKAVFDSKKTKVLLARLGVSIEGMTFDLLLASYLLDTNDNSNDLGILAQQYGYTQVQTDLEVYGKGVKRAAPTDYQVLGEHLCRKARAIFELRSQLVQQLKENDQDQLYDEIEAPLAMVLAQMELAGITVDSQRLKQMRVDFSQTLSDIETQIYEDAGHEFNINSTKQLGVVLFDELNLPVIKKNKTGYSTSVEVLEQLQNAHPIIQRILTYRQISKIQSTYINGLLKVIHPDHKVHTRYLQTLTQTGRLSSVDPNLQNIPVRLPEGRKIRQAFVPSHPDWEIFSSDYSQVELRVLAHVSGDENMQAAFKRGFDIHANTAMKIFGLDDPSQVTPDMRRQAKSTNFGIIYGISDYGLSKNIGITRKQAATFIAAYFEQYPDVKAYIDNIVATAEKQGYVETIMHRRRYLPDINSKNYNLRSFAERTAMNTPIQGSAADIIKVAMINMQDRLRQEGLQAKMLLQVHDELIFEAPVTEIPRLERIVPEVMDSAVSLDVPLIVESGHGKTWYDVKK</sequence>
<dbReference type="Gene3D" id="3.30.420.10">
    <property type="entry name" value="Ribonuclease H-like superfamily/Ribonuclease H"/>
    <property type="match status" value="1"/>
</dbReference>
<dbReference type="EMBL" id="AZFX01000029">
    <property type="protein sequence ID" value="KRM11282.1"/>
    <property type="molecule type" value="Genomic_DNA"/>
</dbReference>
<dbReference type="PANTHER" id="PTHR10133">
    <property type="entry name" value="DNA POLYMERASE I"/>
    <property type="match status" value="1"/>
</dbReference>
<dbReference type="InterPro" id="IPR036279">
    <property type="entry name" value="5-3_exonuclease_C_sf"/>
</dbReference>
<keyword evidence="9 17" id="KW-0227">DNA damage</keyword>
<dbReference type="SUPFAM" id="SSF47807">
    <property type="entry name" value="5' to 3' exonuclease, C-terminal subdomain"/>
    <property type="match status" value="1"/>
</dbReference>
<evidence type="ECO:0000256" key="4">
    <source>
        <dbReference type="ARBA" id="ARBA00020311"/>
    </source>
</evidence>
<evidence type="ECO:0000256" key="1">
    <source>
        <dbReference type="ARBA" id="ARBA00007705"/>
    </source>
</evidence>
<keyword evidence="6 17" id="KW-0548">Nucleotidyltransferase</keyword>
<dbReference type="GO" id="GO:0003887">
    <property type="term" value="F:DNA-directed DNA polymerase activity"/>
    <property type="evidence" value="ECO:0007669"/>
    <property type="project" value="UniProtKB-UniRule"/>
</dbReference>
<dbReference type="SMART" id="SM00475">
    <property type="entry name" value="53EXOc"/>
    <property type="match status" value="1"/>
</dbReference>
<dbReference type="Gene3D" id="3.30.70.370">
    <property type="match status" value="1"/>
</dbReference>
<dbReference type="InterPro" id="IPR001098">
    <property type="entry name" value="DNA-dir_DNA_pol_A_palm_dom"/>
</dbReference>
<evidence type="ECO:0000256" key="16">
    <source>
        <dbReference type="NCBIfam" id="TIGR00593"/>
    </source>
</evidence>
<evidence type="ECO:0000256" key="12">
    <source>
        <dbReference type="ARBA" id="ARBA00022932"/>
    </source>
</evidence>
<evidence type="ECO:0000256" key="13">
    <source>
        <dbReference type="ARBA" id="ARBA00023125"/>
    </source>
</evidence>
<dbReference type="Proteomes" id="UP000051315">
    <property type="component" value="Unassembled WGS sequence"/>
</dbReference>
<dbReference type="NCBIfam" id="TIGR00593">
    <property type="entry name" value="pola"/>
    <property type="match status" value="1"/>
</dbReference>
<dbReference type="CDD" id="cd09898">
    <property type="entry name" value="H3TH_53EXO"/>
    <property type="match status" value="1"/>
</dbReference>
<dbReference type="InterPro" id="IPR036397">
    <property type="entry name" value="RNaseH_sf"/>
</dbReference>
<dbReference type="Pfam" id="PF22619">
    <property type="entry name" value="DNA_polI_exo1"/>
    <property type="match status" value="1"/>
</dbReference>
<dbReference type="InterPro" id="IPR020045">
    <property type="entry name" value="DNA_polI_H3TH"/>
</dbReference>
<organism evidence="21 22">
    <name type="scientific">Lapidilactobacillus concavus DSM 17758</name>
    <dbReference type="NCBI Taxonomy" id="1423735"/>
    <lineage>
        <taxon>Bacteria</taxon>
        <taxon>Bacillati</taxon>
        <taxon>Bacillota</taxon>
        <taxon>Bacilli</taxon>
        <taxon>Lactobacillales</taxon>
        <taxon>Lactobacillaceae</taxon>
        <taxon>Lapidilactobacillus</taxon>
    </lineage>
</organism>
<dbReference type="Gene3D" id="3.40.50.1010">
    <property type="entry name" value="5'-nuclease"/>
    <property type="match status" value="1"/>
</dbReference>
<evidence type="ECO:0000256" key="7">
    <source>
        <dbReference type="ARBA" id="ARBA00022705"/>
    </source>
</evidence>
<keyword evidence="11" id="KW-0269">Exonuclease</keyword>
<gene>
    <name evidence="17" type="primary">polA</name>
    <name evidence="21" type="ORF">FC15_GL001049</name>
</gene>
<dbReference type="FunFam" id="1.10.150.20:FF:000003">
    <property type="entry name" value="DNA polymerase I"/>
    <property type="match status" value="1"/>
</dbReference>
<dbReference type="InterPro" id="IPR020046">
    <property type="entry name" value="5-3_exonucl_a-hlix_arch_N"/>
</dbReference>
<evidence type="ECO:0000256" key="17">
    <source>
        <dbReference type="RuleBase" id="RU004460"/>
    </source>
</evidence>
<dbReference type="SUPFAM" id="SSF53098">
    <property type="entry name" value="Ribonuclease H-like"/>
    <property type="match status" value="1"/>
</dbReference>
<dbReference type="InterPro" id="IPR019760">
    <property type="entry name" value="DNA-dir_DNA_pol_A_CS"/>
</dbReference>
<dbReference type="InterPro" id="IPR002421">
    <property type="entry name" value="5-3_exonuclease"/>
</dbReference>
<dbReference type="GO" id="GO:0008409">
    <property type="term" value="F:5'-3' exonuclease activity"/>
    <property type="evidence" value="ECO:0007669"/>
    <property type="project" value="InterPro"/>
</dbReference>
<dbReference type="PROSITE" id="PS00447">
    <property type="entry name" value="DNA_POLYMERASE_A"/>
    <property type="match status" value="1"/>
</dbReference>